<protein>
    <submittedName>
        <fullName evidence="2">Uncharacterized protein</fullName>
    </submittedName>
</protein>
<gene>
    <name evidence="2" type="ORF">HMPREF1162_2360</name>
</gene>
<feature type="non-terminal residue" evidence="2">
    <location>
        <position position="85"/>
    </location>
</feature>
<evidence type="ECO:0000256" key="1">
    <source>
        <dbReference type="SAM" id="MobiDB-lite"/>
    </source>
</evidence>
<sequence>MGSESSGFEQTPRDVVGQVPEAEGGAAQVFEPPVDGLGGAVAGAGPVEEREDVRGALLQGAAELVDLDERRGDAGGDGSRSRLAS</sequence>
<evidence type="ECO:0000313" key="2">
    <source>
        <dbReference type="EMBL" id="EGR96954.1"/>
    </source>
</evidence>
<name>F9NVP2_9ACTN</name>
<dbReference type="EMBL" id="AFUN01000033">
    <property type="protein sequence ID" value="EGR96954.1"/>
    <property type="molecule type" value="Genomic_DNA"/>
</dbReference>
<dbReference type="Proteomes" id="UP000007832">
    <property type="component" value="Unassembled WGS sequence"/>
</dbReference>
<evidence type="ECO:0000313" key="3">
    <source>
        <dbReference type="Proteomes" id="UP000007832"/>
    </source>
</evidence>
<comment type="caution">
    <text evidence="2">The sequence shown here is derived from an EMBL/GenBank/DDBJ whole genome shotgun (WGS) entry which is preliminary data.</text>
</comment>
<dbReference type="AlphaFoldDB" id="F9NVP2"/>
<proteinExistence type="predicted"/>
<organism evidence="2 3">
    <name type="scientific">[Propionibacterium] namnetense SK182B-JCVI</name>
    <dbReference type="NCBI Taxonomy" id="1051006"/>
    <lineage>
        <taxon>Bacteria</taxon>
        <taxon>Bacillati</taxon>
        <taxon>Actinomycetota</taxon>
        <taxon>Actinomycetes</taxon>
        <taxon>Propionibacteriales</taxon>
        <taxon>Propionibacteriaceae</taxon>
        <taxon>Cutibacterium</taxon>
    </lineage>
</organism>
<accession>F9NVP2</accession>
<reference evidence="2 3" key="1">
    <citation type="submission" date="2011-07" db="EMBL/GenBank/DDBJ databases">
        <title>Genome Sequence of Propionibacterium acnes SK182B-JCVI.</title>
        <authorList>
            <person name="Durkin A.S."/>
            <person name="Madupu R."/>
            <person name="Hostetler J."/>
            <person name="Radune D."/>
            <person name="Torralba M."/>
            <person name="Methe B."/>
            <person name="Sutton G."/>
            <person name="Strausberg R.L."/>
            <person name="Nelson K.E."/>
        </authorList>
    </citation>
    <scope>NUCLEOTIDE SEQUENCE [LARGE SCALE GENOMIC DNA]</scope>
    <source>
        <strain evidence="2 3">SK182B-JCVI</strain>
    </source>
</reference>
<feature type="region of interest" description="Disordered" evidence="1">
    <location>
        <begin position="1"/>
        <end position="37"/>
    </location>
</feature>